<dbReference type="InterPro" id="IPR044156">
    <property type="entry name" value="Galectin-like"/>
</dbReference>
<reference evidence="4" key="1">
    <citation type="journal article" date="2022" name="bioRxiv">
        <title>Sequencing and chromosome-scale assembly of the giantPleurodeles waltlgenome.</title>
        <authorList>
            <person name="Brown T."/>
            <person name="Elewa A."/>
            <person name="Iarovenko S."/>
            <person name="Subramanian E."/>
            <person name="Araus A.J."/>
            <person name="Petzold A."/>
            <person name="Susuki M."/>
            <person name="Suzuki K.-i.T."/>
            <person name="Hayashi T."/>
            <person name="Toyoda A."/>
            <person name="Oliveira C."/>
            <person name="Osipova E."/>
            <person name="Leigh N.D."/>
            <person name="Simon A."/>
            <person name="Yun M.H."/>
        </authorList>
    </citation>
    <scope>NUCLEOTIDE SEQUENCE</scope>
    <source>
        <strain evidence="4">20211129_DDA</strain>
        <tissue evidence="4">Liver</tissue>
    </source>
</reference>
<dbReference type="Proteomes" id="UP001066276">
    <property type="component" value="Chromosome 9"/>
</dbReference>
<protein>
    <recommendedName>
        <fullName evidence="2">Galectin</fullName>
    </recommendedName>
</protein>
<dbReference type="Pfam" id="PF00337">
    <property type="entry name" value="Gal-bind_lectin"/>
    <property type="match status" value="1"/>
</dbReference>
<dbReference type="PANTHER" id="PTHR11346">
    <property type="entry name" value="GALECTIN"/>
    <property type="match status" value="1"/>
</dbReference>
<dbReference type="EMBL" id="JANPWB010000013">
    <property type="protein sequence ID" value="KAJ1104165.1"/>
    <property type="molecule type" value="Genomic_DNA"/>
</dbReference>
<keyword evidence="1 2" id="KW-0430">Lectin</keyword>
<comment type="caution">
    <text evidence="4">The sequence shown here is derived from an EMBL/GenBank/DDBJ whole genome shotgun (WGS) entry which is preliminary data.</text>
</comment>
<evidence type="ECO:0000313" key="4">
    <source>
        <dbReference type="EMBL" id="KAJ1104165.1"/>
    </source>
</evidence>
<dbReference type="AlphaFoldDB" id="A0AAV7MV26"/>
<dbReference type="GO" id="GO:0030246">
    <property type="term" value="F:carbohydrate binding"/>
    <property type="evidence" value="ECO:0007669"/>
    <property type="project" value="UniProtKB-UniRule"/>
</dbReference>
<gene>
    <name evidence="4" type="ORF">NDU88_001580</name>
</gene>
<proteinExistence type="predicted"/>
<dbReference type="PANTHER" id="PTHR11346:SF147">
    <property type="entry name" value="GALECTIN"/>
    <property type="match status" value="1"/>
</dbReference>
<name>A0AAV7MV26_PLEWA</name>
<keyword evidence="5" id="KW-1185">Reference proteome</keyword>
<feature type="domain" description="Galectin" evidence="3">
    <location>
        <begin position="5"/>
        <end position="139"/>
    </location>
</feature>
<evidence type="ECO:0000313" key="5">
    <source>
        <dbReference type="Proteomes" id="UP001066276"/>
    </source>
</evidence>
<sequence>MEHYNKLYLNGGLKPNTLVTVYVEIPKDTPRFGVEFVQDKENTPFVFNPRFNYHKKLYTVCNHKKNNRWGTEMEKTDGFPFQLGKKYKIDIQCLAESYKVYVNGKFYLEYKGPVKPGKHIKYVGVWGARTDYIAASPMHS</sequence>
<accession>A0AAV7MV26</accession>
<evidence type="ECO:0000256" key="1">
    <source>
        <dbReference type="ARBA" id="ARBA00022734"/>
    </source>
</evidence>
<dbReference type="CDD" id="cd00070">
    <property type="entry name" value="GLECT"/>
    <property type="match status" value="1"/>
</dbReference>
<organism evidence="4 5">
    <name type="scientific">Pleurodeles waltl</name>
    <name type="common">Iberian ribbed newt</name>
    <dbReference type="NCBI Taxonomy" id="8319"/>
    <lineage>
        <taxon>Eukaryota</taxon>
        <taxon>Metazoa</taxon>
        <taxon>Chordata</taxon>
        <taxon>Craniata</taxon>
        <taxon>Vertebrata</taxon>
        <taxon>Euteleostomi</taxon>
        <taxon>Amphibia</taxon>
        <taxon>Batrachia</taxon>
        <taxon>Caudata</taxon>
        <taxon>Salamandroidea</taxon>
        <taxon>Salamandridae</taxon>
        <taxon>Pleurodelinae</taxon>
        <taxon>Pleurodeles</taxon>
    </lineage>
</organism>
<dbReference type="InterPro" id="IPR001079">
    <property type="entry name" value="Galectin_CRD"/>
</dbReference>
<dbReference type="PROSITE" id="PS51304">
    <property type="entry name" value="GALECTIN"/>
    <property type="match status" value="1"/>
</dbReference>
<evidence type="ECO:0000259" key="3">
    <source>
        <dbReference type="PROSITE" id="PS51304"/>
    </source>
</evidence>
<dbReference type="Gene3D" id="2.60.120.200">
    <property type="match status" value="1"/>
</dbReference>
<dbReference type="SUPFAM" id="SSF49899">
    <property type="entry name" value="Concanavalin A-like lectins/glucanases"/>
    <property type="match status" value="1"/>
</dbReference>
<dbReference type="InterPro" id="IPR013320">
    <property type="entry name" value="ConA-like_dom_sf"/>
</dbReference>
<dbReference type="SMART" id="SM00908">
    <property type="entry name" value="Gal-bind_lectin"/>
    <property type="match status" value="1"/>
</dbReference>
<dbReference type="SMART" id="SM00276">
    <property type="entry name" value="GLECT"/>
    <property type="match status" value="1"/>
</dbReference>
<evidence type="ECO:0000256" key="2">
    <source>
        <dbReference type="RuleBase" id="RU102079"/>
    </source>
</evidence>